<protein>
    <submittedName>
        <fullName evidence="1">Uncharacterized protein</fullName>
    </submittedName>
</protein>
<evidence type="ECO:0000313" key="3">
    <source>
        <dbReference type="Proteomes" id="UP000663832"/>
    </source>
</evidence>
<dbReference type="EMBL" id="CAJNOI010000023">
    <property type="protein sequence ID" value="CAF0846088.1"/>
    <property type="molecule type" value="Genomic_DNA"/>
</dbReference>
<evidence type="ECO:0000313" key="2">
    <source>
        <dbReference type="EMBL" id="CAF1328617.1"/>
    </source>
</evidence>
<organism evidence="1 4">
    <name type="scientific">Adineta steineri</name>
    <dbReference type="NCBI Taxonomy" id="433720"/>
    <lineage>
        <taxon>Eukaryota</taxon>
        <taxon>Metazoa</taxon>
        <taxon>Spiralia</taxon>
        <taxon>Gnathifera</taxon>
        <taxon>Rotifera</taxon>
        <taxon>Eurotatoria</taxon>
        <taxon>Bdelloidea</taxon>
        <taxon>Adinetida</taxon>
        <taxon>Adinetidae</taxon>
        <taxon>Adineta</taxon>
    </lineage>
</organism>
<evidence type="ECO:0000313" key="4">
    <source>
        <dbReference type="Proteomes" id="UP000663877"/>
    </source>
</evidence>
<name>A0A813VP05_9BILA</name>
<sequence length="169" mass="19551">MASEQLHLTKLLETICHVLNVFNFPMGSSIIQRAATNRDNESNNTQLLANLKQELMQLPSLTSIDIHGEMRCFILSLIESIKVTNVIDKKFITRSITKIYRGFEPFARNEAQYTALIEMEIAKEDALGIEQRHRVAHKLKAQRNEYPQWQKEENNEELHMTRVLQAATD</sequence>
<dbReference type="AlphaFoldDB" id="A0A813VP05"/>
<dbReference type="OrthoDB" id="9993693at2759"/>
<evidence type="ECO:0000313" key="1">
    <source>
        <dbReference type="EMBL" id="CAF0846088.1"/>
    </source>
</evidence>
<accession>A0A813VP05</accession>
<reference evidence="1" key="1">
    <citation type="submission" date="2021-02" db="EMBL/GenBank/DDBJ databases">
        <authorList>
            <person name="Nowell W R."/>
        </authorList>
    </citation>
    <scope>NUCLEOTIDE SEQUENCE</scope>
</reference>
<gene>
    <name evidence="1" type="ORF">BJG266_LOCUS7582</name>
    <name evidence="2" type="ORF">QVE165_LOCUS32759</name>
</gene>
<keyword evidence="3" id="KW-1185">Reference proteome</keyword>
<dbReference type="Proteomes" id="UP000663877">
    <property type="component" value="Unassembled WGS sequence"/>
</dbReference>
<proteinExistence type="predicted"/>
<comment type="caution">
    <text evidence="1">The sequence shown here is derived from an EMBL/GenBank/DDBJ whole genome shotgun (WGS) entry which is preliminary data.</text>
</comment>
<dbReference type="EMBL" id="CAJNOM010000294">
    <property type="protein sequence ID" value="CAF1328617.1"/>
    <property type="molecule type" value="Genomic_DNA"/>
</dbReference>
<dbReference type="Proteomes" id="UP000663832">
    <property type="component" value="Unassembled WGS sequence"/>
</dbReference>